<keyword evidence="3" id="KW-0121">Carboxypeptidase</keyword>
<dbReference type="PANTHER" id="PTHR11705:SF143">
    <property type="entry name" value="SLL0236 PROTEIN"/>
    <property type="match status" value="1"/>
</dbReference>
<dbReference type="SMART" id="SM00631">
    <property type="entry name" value="Zn_pept"/>
    <property type="match status" value="1"/>
</dbReference>
<comment type="caution">
    <text evidence="15">The sequence shown here is derived from an EMBL/GenBank/DDBJ whole genome shotgun (WGS) entry which is preliminary data.</text>
</comment>
<dbReference type="InterPro" id="IPR045474">
    <property type="entry name" value="GEVED"/>
</dbReference>
<dbReference type="Proteomes" id="UP001204144">
    <property type="component" value="Unassembled WGS sequence"/>
</dbReference>
<evidence type="ECO:0000259" key="14">
    <source>
        <dbReference type="PROSITE" id="PS52035"/>
    </source>
</evidence>
<sequence>MKRTLLIITLFLFGLIQKGYAQKYHRIKANINQEKIDILYKNGFEADHFHLENGVFTAEVSDADVALFKKQNIKFQYLIKDLEKNLAKVNKAIDKQNAGKNLRTAATPANFTLGSYGGFFTMTQLHNILDQMRVLYPNLVTAKTSIGTTVEGRPIYMLKISDNPDIDEPESELFLNAVHHAREPMSLSQLIYFMWHVLESYGTDPEITTLLNSTEMYIVPMVNPDGYQQNLNTNPNGGGMWRKNRKNNGNGTFGVDINRNYGFQWGYDNTGSSPTTSSDTYRGPSAFSEPETQAVRNFCNAHDFVASMDFHSFGNYCIYPYGYATTNSNPELPLFQQMGAYLTAENGFVYGNAVQTVNYTANGAGDDWKYGEQTTKNKIYSFTPEVGASTDGFYPAQSRIIPLCESTLQMNRKILKLSSKFAELTTTAPTSVTSLTGNIPFSVKNSSLRNPSYTVSVSSTSPYVLSLPGTQSFNNMTLFQTTSGLAAFTLSPTTPVGTPINFTLTLDNGHSPVTKTVTIIYDCSTPSNLQSTAVTTSSATASWTAVAGATGYYFSYKTAASSSWSADSLVSVTSVGLSGLTQGTVYNWRVRTDVCNTYGTATFTTQLPCTNPASVSVSNITSSGAAISWTAVAGATNYQVQYKLATSSTWLTATNANTTTSYSLTGLAANTLYDVQVRTNCTSGSSIYTSTQFTTAVQTTTYCASIGNNVSFFWVDYFKLGTITRTSGADAGYFNGTASVTNLTRGTANTVSFSPGYTSTVYRVYWRVWIDYNKDGDFVDAGEQIVSQSTTGAGIYNANFTVPAAALTGQTRIRVSMKYNAYSTSCETFTYGEVEDYTVNIVTATSNKQELAGAKVSSEINNEEATLTDLQARIYPNPTSSELFIDFKNQSSKNMQISIMDAKGVERYKTLLTEDHNAYGIDVSNYVPAVYFLKLENGKKSKTLKFVKE</sequence>
<evidence type="ECO:0000256" key="7">
    <source>
        <dbReference type="ARBA" id="ARBA00022801"/>
    </source>
</evidence>
<evidence type="ECO:0000256" key="3">
    <source>
        <dbReference type="ARBA" id="ARBA00022645"/>
    </source>
</evidence>
<evidence type="ECO:0000256" key="12">
    <source>
        <dbReference type="PROSITE-ProRule" id="PRU01379"/>
    </source>
</evidence>
<dbReference type="GO" id="GO:0006508">
    <property type="term" value="P:proteolysis"/>
    <property type="evidence" value="ECO:0007669"/>
    <property type="project" value="UniProtKB-KW"/>
</dbReference>
<dbReference type="PANTHER" id="PTHR11705">
    <property type="entry name" value="PROTEASE FAMILY M14 CARBOXYPEPTIDASE A,B"/>
    <property type="match status" value="1"/>
</dbReference>
<evidence type="ECO:0000256" key="8">
    <source>
        <dbReference type="ARBA" id="ARBA00022833"/>
    </source>
</evidence>
<organism evidence="15 16">
    <name type="scientific">Lacihabitans soyangensis</name>
    <dbReference type="NCBI Taxonomy" id="869394"/>
    <lineage>
        <taxon>Bacteria</taxon>
        <taxon>Pseudomonadati</taxon>
        <taxon>Bacteroidota</taxon>
        <taxon>Cytophagia</taxon>
        <taxon>Cytophagales</taxon>
        <taxon>Leadbetterellaceae</taxon>
        <taxon>Lacihabitans</taxon>
    </lineage>
</organism>
<dbReference type="PROSITE" id="PS52035">
    <property type="entry name" value="PEPTIDASE_M14"/>
    <property type="match status" value="1"/>
</dbReference>
<evidence type="ECO:0000256" key="10">
    <source>
        <dbReference type="ARBA" id="ARBA00050859"/>
    </source>
</evidence>
<keyword evidence="6" id="KW-0732">Signal</keyword>
<dbReference type="Gene3D" id="2.60.40.10">
    <property type="entry name" value="Immunoglobulins"/>
    <property type="match status" value="2"/>
</dbReference>
<dbReference type="Pfam" id="PF18962">
    <property type="entry name" value="Por_Secre_tail"/>
    <property type="match status" value="1"/>
</dbReference>
<evidence type="ECO:0000256" key="6">
    <source>
        <dbReference type="ARBA" id="ARBA00022729"/>
    </source>
</evidence>
<dbReference type="Pfam" id="PF00041">
    <property type="entry name" value="fn3"/>
    <property type="match status" value="2"/>
</dbReference>
<evidence type="ECO:0000259" key="13">
    <source>
        <dbReference type="PROSITE" id="PS50853"/>
    </source>
</evidence>
<keyword evidence="16" id="KW-1185">Reference proteome</keyword>
<dbReference type="GO" id="GO:0004181">
    <property type="term" value="F:metallocarboxypeptidase activity"/>
    <property type="evidence" value="ECO:0007669"/>
    <property type="project" value="InterPro"/>
</dbReference>
<dbReference type="CDD" id="cd03859">
    <property type="entry name" value="M14_CPT"/>
    <property type="match status" value="1"/>
</dbReference>
<dbReference type="SUPFAM" id="SSF49265">
    <property type="entry name" value="Fibronectin type III"/>
    <property type="match status" value="1"/>
</dbReference>
<evidence type="ECO:0000256" key="2">
    <source>
        <dbReference type="ARBA" id="ARBA00005988"/>
    </source>
</evidence>
<dbReference type="Pfam" id="PF20009">
    <property type="entry name" value="GEVED"/>
    <property type="match status" value="1"/>
</dbReference>
<dbReference type="InterPro" id="IPR036116">
    <property type="entry name" value="FN3_sf"/>
</dbReference>
<feature type="domain" description="Fibronectin type-III" evidence="13">
    <location>
        <begin position="611"/>
        <end position="699"/>
    </location>
</feature>
<proteinExistence type="inferred from homology"/>
<dbReference type="SUPFAM" id="SSF53187">
    <property type="entry name" value="Zn-dependent exopeptidases"/>
    <property type="match status" value="1"/>
</dbReference>
<dbReference type="NCBIfam" id="TIGR04183">
    <property type="entry name" value="Por_Secre_tail"/>
    <property type="match status" value="1"/>
</dbReference>
<dbReference type="FunFam" id="3.40.630.10:FF:000084">
    <property type="entry name" value="Carboxypeptidase B2"/>
    <property type="match status" value="1"/>
</dbReference>
<keyword evidence="4" id="KW-0645">Protease</keyword>
<feature type="domain" description="Peptidase M14" evidence="14">
    <location>
        <begin position="118"/>
        <end position="418"/>
    </location>
</feature>
<feature type="domain" description="Fibronectin type-III" evidence="13">
    <location>
        <begin position="525"/>
        <end position="608"/>
    </location>
</feature>
<name>A0AAE3H2G8_9BACT</name>
<evidence type="ECO:0000256" key="9">
    <source>
        <dbReference type="ARBA" id="ARBA00023049"/>
    </source>
</evidence>
<dbReference type="InterPro" id="IPR013783">
    <property type="entry name" value="Ig-like_fold"/>
</dbReference>
<dbReference type="EMBL" id="RJUF01000015">
    <property type="protein sequence ID" value="MCP9762764.1"/>
    <property type="molecule type" value="Genomic_DNA"/>
</dbReference>
<dbReference type="CDD" id="cd00063">
    <property type="entry name" value="FN3"/>
    <property type="match status" value="2"/>
</dbReference>
<evidence type="ECO:0000313" key="15">
    <source>
        <dbReference type="EMBL" id="MCP9762764.1"/>
    </source>
</evidence>
<dbReference type="PROSITE" id="PS50853">
    <property type="entry name" value="FN3"/>
    <property type="match status" value="2"/>
</dbReference>
<protein>
    <recommendedName>
        <fullName evidence="11">carboxypeptidase T</fullName>
        <ecNumber evidence="11">3.4.17.18</ecNumber>
    </recommendedName>
</protein>
<keyword evidence="7" id="KW-0378">Hydrolase</keyword>
<dbReference type="AlphaFoldDB" id="A0AAE3H2G8"/>
<dbReference type="InterPro" id="IPR026444">
    <property type="entry name" value="Secre_tail"/>
</dbReference>
<evidence type="ECO:0000313" key="16">
    <source>
        <dbReference type="Proteomes" id="UP001204144"/>
    </source>
</evidence>
<dbReference type="InterPro" id="IPR000834">
    <property type="entry name" value="Peptidase_M14"/>
</dbReference>
<evidence type="ECO:0000256" key="5">
    <source>
        <dbReference type="ARBA" id="ARBA00022723"/>
    </source>
</evidence>
<comment type="similarity">
    <text evidence="2 12">Belongs to the peptidase M14 family.</text>
</comment>
<dbReference type="GO" id="GO:0005615">
    <property type="term" value="C:extracellular space"/>
    <property type="evidence" value="ECO:0007669"/>
    <property type="project" value="TreeGrafter"/>
</dbReference>
<dbReference type="Pfam" id="PF00246">
    <property type="entry name" value="Peptidase_M14"/>
    <property type="match status" value="1"/>
</dbReference>
<keyword evidence="8" id="KW-0862">Zinc</keyword>
<dbReference type="EC" id="3.4.17.18" evidence="11"/>
<evidence type="ECO:0000256" key="1">
    <source>
        <dbReference type="ARBA" id="ARBA00001947"/>
    </source>
</evidence>
<evidence type="ECO:0000256" key="4">
    <source>
        <dbReference type="ARBA" id="ARBA00022670"/>
    </source>
</evidence>
<reference evidence="15 16" key="1">
    <citation type="submission" date="2018-11" db="EMBL/GenBank/DDBJ databases">
        <title>Novel bacteria species description.</title>
        <authorList>
            <person name="Han J.-H."/>
        </authorList>
    </citation>
    <scope>NUCLEOTIDE SEQUENCE [LARGE SCALE GENOMIC DNA]</scope>
    <source>
        <strain evidence="15 16">KCTC23259</strain>
    </source>
</reference>
<accession>A0AAE3H2G8</accession>
<keyword evidence="9" id="KW-0482">Metalloprotease</keyword>
<dbReference type="SMART" id="SM00060">
    <property type="entry name" value="FN3"/>
    <property type="match status" value="2"/>
</dbReference>
<gene>
    <name evidence="15" type="ORF">EGI31_07330</name>
</gene>
<dbReference type="Gene3D" id="3.40.630.10">
    <property type="entry name" value="Zn peptidases"/>
    <property type="match status" value="1"/>
</dbReference>
<dbReference type="InterPro" id="IPR003961">
    <property type="entry name" value="FN3_dom"/>
</dbReference>
<dbReference type="InterPro" id="IPR033810">
    <property type="entry name" value="Carboxypeptidase_T"/>
</dbReference>
<feature type="active site" description="Proton donor/acceptor" evidence="12">
    <location>
        <position position="385"/>
    </location>
</feature>
<dbReference type="PRINTS" id="PR00765">
    <property type="entry name" value="CRBOXYPTASEA"/>
</dbReference>
<keyword evidence="5" id="KW-0479">Metal-binding</keyword>
<dbReference type="RefSeq" id="WP_255036537.1">
    <property type="nucleotide sequence ID" value="NZ_RJUF01000015.1"/>
</dbReference>
<dbReference type="GO" id="GO:0008270">
    <property type="term" value="F:zinc ion binding"/>
    <property type="evidence" value="ECO:0007669"/>
    <property type="project" value="InterPro"/>
</dbReference>
<comment type="catalytic activity">
    <reaction evidence="10">
        <text>Releases a C-terminal residue, which may be hydrophobic or positively charged.</text>
        <dbReference type="EC" id="3.4.17.18"/>
    </reaction>
</comment>
<comment type="cofactor">
    <cofactor evidence="1">
        <name>Zn(2+)</name>
        <dbReference type="ChEBI" id="CHEBI:29105"/>
    </cofactor>
</comment>
<evidence type="ECO:0000256" key="11">
    <source>
        <dbReference type="ARBA" id="ARBA00066554"/>
    </source>
</evidence>